<keyword evidence="1" id="KW-1133">Transmembrane helix</keyword>
<keyword evidence="1" id="KW-0472">Membrane</keyword>
<keyword evidence="1" id="KW-0812">Transmembrane</keyword>
<evidence type="ECO:0000256" key="1">
    <source>
        <dbReference type="SAM" id="Phobius"/>
    </source>
</evidence>
<feature type="transmembrane region" description="Helical" evidence="1">
    <location>
        <begin position="98"/>
        <end position="124"/>
    </location>
</feature>
<dbReference type="EMBL" id="JBHLYQ010000132">
    <property type="protein sequence ID" value="MFC0082666.1"/>
    <property type="molecule type" value="Genomic_DNA"/>
</dbReference>
<organism evidence="2 3">
    <name type="scientific">Aciditerrimonas ferrireducens</name>
    <dbReference type="NCBI Taxonomy" id="667306"/>
    <lineage>
        <taxon>Bacteria</taxon>
        <taxon>Bacillati</taxon>
        <taxon>Actinomycetota</taxon>
        <taxon>Acidimicrobiia</taxon>
        <taxon>Acidimicrobiales</taxon>
        <taxon>Acidimicrobiaceae</taxon>
        <taxon>Aciditerrimonas</taxon>
    </lineage>
</organism>
<dbReference type="RefSeq" id="WP_377790285.1">
    <property type="nucleotide sequence ID" value="NZ_JBHLYQ010000132.1"/>
</dbReference>
<evidence type="ECO:0000313" key="3">
    <source>
        <dbReference type="Proteomes" id="UP001589788"/>
    </source>
</evidence>
<feature type="transmembrane region" description="Helical" evidence="1">
    <location>
        <begin position="130"/>
        <end position="150"/>
    </location>
</feature>
<proteinExistence type="predicted"/>
<feature type="transmembrane region" description="Helical" evidence="1">
    <location>
        <begin position="220"/>
        <end position="244"/>
    </location>
</feature>
<gene>
    <name evidence="2" type="ORF">ACFFRE_11040</name>
</gene>
<comment type="caution">
    <text evidence="2">The sequence shown here is derived from an EMBL/GenBank/DDBJ whole genome shotgun (WGS) entry which is preliminary data.</text>
</comment>
<accession>A0ABV6C4Q4</accession>
<dbReference type="Proteomes" id="UP001589788">
    <property type="component" value="Unassembled WGS sequence"/>
</dbReference>
<keyword evidence="3" id="KW-1185">Reference proteome</keyword>
<sequence>MSRRAGLLALCLVPSLLEGALVGAGLAPLGAAGLAAQANAVPPFGVFQDLRWLVALDPSWTVLAGLVPAVLLARGVLTGLTLAAAWPEGLPRPGLGRLVARGTLASGLGDLLLAPSVVVLYGLAVVPLSWLFLAAVPLAVLLALVAHPLWVQAGWWRRPLSARAVGWVLASFLWLSLAGLAVTAAPRFAAAPVAGLFGAANALAWTGLVRAVAGQPRRRLVVPMVPVALAGLAALVALGTLGGFRAARAAETARLRVAPPARTARAPAGPAREAVLIVSGYGSAWNGRPSRPVPGPFLETRFSYAGLGPRGRPLPYDGPDTAAPLPLLLARLRQQVVVLGRRSHLPVAVVADSEGALLAGELVHDDPPRDLRTVVFLSPLLDPDRLTYPLGGSAGPGAPLRQAMTVLAQALQGAAPVALSPRSPFLASVDRQARQLRGLLACPVPGLRELAVLPLADAVAAPPGERLGIPAVVVPAFHGGMLALPVVQRVVADEVAGRPLPRLGIWRWAAHVVAGAANAWQVPTPEAPSCGRPGR</sequence>
<reference evidence="2 3" key="1">
    <citation type="submission" date="2024-09" db="EMBL/GenBank/DDBJ databases">
        <authorList>
            <person name="Sun Q."/>
            <person name="Mori K."/>
        </authorList>
    </citation>
    <scope>NUCLEOTIDE SEQUENCE [LARGE SCALE GENOMIC DNA]</scope>
    <source>
        <strain evidence="2 3">JCM 15389</strain>
    </source>
</reference>
<dbReference type="SUPFAM" id="SSF53474">
    <property type="entry name" value="alpha/beta-Hydrolases"/>
    <property type="match status" value="1"/>
</dbReference>
<dbReference type="InterPro" id="IPR029058">
    <property type="entry name" value="AB_hydrolase_fold"/>
</dbReference>
<evidence type="ECO:0000313" key="2">
    <source>
        <dbReference type="EMBL" id="MFC0082666.1"/>
    </source>
</evidence>
<name>A0ABV6C4Q4_9ACTN</name>
<feature type="transmembrane region" description="Helical" evidence="1">
    <location>
        <begin position="162"/>
        <end position="182"/>
    </location>
</feature>
<feature type="transmembrane region" description="Helical" evidence="1">
    <location>
        <begin position="59"/>
        <end position="86"/>
    </location>
</feature>
<feature type="transmembrane region" description="Helical" evidence="1">
    <location>
        <begin position="188"/>
        <end position="208"/>
    </location>
</feature>
<protein>
    <submittedName>
        <fullName evidence="2">Uncharacterized protein</fullName>
    </submittedName>
</protein>